<evidence type="ECO:0000313" key="2">
    <source>
        <dbReference type="Proteomes" id="UP001649230"/>
    </source>
</evidence>
<keyword evidence="2" id="KW-1185">Reference proteome</keyword>
<reference evidence="1 2" key="1">
    <citation type="journal article" date="2024" name="Int. J. Syst. Evol. Microbiol.">
        <title>Paenibacillus hexagrammi sp. nov., a novel bacterium isolated from the gut content of Hexagrammos agrammus.</title>
        <authorList>
            <person name="Jung H.K."/>
            <person name="Kim D.G."/>
            <person name="Zin H."/>
            <person name="Park J."/>
            <person name="Jung H."/>
            <person name="Kim Y.O."/>
            <person name="Kong H.J."/>
            <person name="Kim J.W."/>
            <person name="Kim Y.S."/>
        </authorList>
    </citation>
    <scope>NUCLEOTIDE SEQUENCE [LARGE SCALE GENOMIC DNA]</scope>
    <source>
        <strain evidence="1 2">YPD9-1</strain>
    </source>
</reference>
<evidence type="ECO:0000313" key="1">
    <source>
        <dbReference type="EMBL" id="UJF33811.1"/>
    </source>
</evidence>
<protein>
    <submittedName>
        <fullName evidence="1">Uncharacterized protein</fullName>
    </submittedName>
</protein>
<name>A0ABY3SL51_9BACL</name>
<gene>
    <name evidence="1" type="ORF">L0M14_00635</name>
</gene>
<dbReference type="EMBL" id="CP090978">
    <property type="protein sequence ID" value="UJF33811.1"/>
    <property type="molecule type" value="Genomic_DNA"/>
</dbReference>
<dbReference type="RefSeq" id="WP_235120202.1">
    <property type="nucleotide sequence ID" value="NZ_CP090978.1"/>
</dbReference>
<proteinExistence type="predicted"/>
<sequence>MKKEISVHFKVIHKDHSSILRGIFFLEENQQPSLLDYEQCLRDCGHDVMLIDKEHEIFKAYRPGEEYLIHILHEENDPIRDAALENMARSLMR</sequence>
<dbReference type="Proteomes" id="UP001649230">
    <property type="component" value="Chromosome"/>
</dbReference>
<accession>A0ABY3SL51</accession>
<organism evidence="1 2">
    <name type="scientific">Paenibacillus hexagrammi</name>
    <dbReference type="NCBI Taxonomy" id="2908839"/>
    <lineage>
        <taxon>Bacteria</taxon>
        <taxon>Bacillati</taxon>
        <taxon>Bacillota</taxon>
        <taxon>Bacilli</taxon>
        <taxon>Bacillales</taxon>
        <taxon>Paenibacillaceae</taxon>
        <taxon>Paenibacillus</taxon>
    </lineage>
</organism>